<dbReference type="Pfam" id="PF01740">
    <property type="entry name" value="STAS"/>
    <property type="match status" value="1"/>
</dbReference>
<dbReference type="GO" id="GO:0016020">
    <property type="term" value="C:membrane"/>
    <property type="evidence" value="ECO:0007669"/>
    <property type="project" value="UniProtKB-SubCell"/>
</dbReference>
<reference evidence="8" key="1">
    <citation type="submission" date="2018-04" db="EMBL/GenBank/DDBJ databases">
        <authorList>
            <person name="Go L.Y."/>
            <person name="Mitchell J.A."/>
        </authorList>
    </citation>
    <scope>NUCLEOTIDE SEQUENCE</scope>
    <source>
        <tissue evidence="8">Whole organism</tissue>
    </source>
</reference>
<dbReference type="PANTHER" id="PTHR11814">
    <property type="entry name" value="SULFATE TRANSPORTER"/>
    <property type="match status" value="1"/>
</dbReference>
<dbReference type="InterPro" id="IPR002645">
    <property type="entry name" value="STAS_dom"/>
</dbReference>
<sequence length="650" mass="71089">MKESLKHEHSYVNDAVHCSSIDITNGETPPHGHLRGSNEFILTSDGRKVMKASSYERIEEWFSRKKKSAFSKKILYKRLPILGWLPKYTSDDFLGDLVAGITVGLTVIPQALAYSSIAGLPAAYGLYGSFLGCLVYIFLGTCKDVPMGPTAICALLTYQLAQGDVAKAILAGFLTGIVQLLMGIMGLGFLIDFVSGPVSSGFTSAVSLIIVTSQVKDVLGVHAQGSTFVQIWTDIIKDIHNTRLWDTLLGIGCIGILLVMRLIATIKIGPKEDELKSNQHKIINKILWLIGTSRNAILVVICGFMGYYFKENSHTSTTPFKIIGDIPEGLPTFQMPKFNLNANESLSGEAENFIDIVHGFGSGLIILPLIALMENIAICKAFSNGKPVDASQELIAIGVANVVNSFAQGFPGTGSLSRSAVNNASGVRTPLGNIFTSAIVFMSLMFFTPYFSYIPKATLAGIIIAAVIFMIEIRVVAPMWRTKKTDLVPGLGTFICCLALPLEIGILVGVGINMAFILYHAARPKITVEIQKTQNNVEYLLITPDRAFIFPSADYVRNLVTKQSMKQNLPVVIDATHIYGADYTAANVILSLTQDFSRRGQPLFFYNLKSSVCSVFEGLSPVDFVVFYREENLDELLEQRQYKPPQIMSA</sequence>
<evidence type="ECO:0000313" key="9">
    <source>
        <dbReference type="EMBL" id="SSX31824.1"/>
    </source>
</evidence>
<proteinExistence type="predicted"/>
<keyword evidence="3 5" id="KW-1133">Transmembrane helix</keyword>
<name>A0A336L6S7_CULSO</name>
<feature type="transmembrane region" description="Helical" evidence="5">
    <location>
        <begin position="286"/>
        <end position="309"/>
    </location>
</feature>
<evidence type="ECO:0000256" key="3">
    <source>
        <dbReference type="ARBA" id="ARBA00022989"/>
    </source>
</evidence>
<dbReference type="EMBL" id="UFQT01001800">
    <property type="protein sequence ID" value="SSX31824.1"/>
    <property type="molecule type" value="Genomic_DNA"/>
</dbReference>
<dbReference type="AlphaFoldDB" id="A0A336L6S7"/>
<dbReference type="Pfam" id="PF00916">
    <property type="entry name" value="Sulfate_transp"/>
    <property type="match status" value="1"/>
</dbReference>
<evidence type="ECO:0000256" key="5">
    <source>
        <dbReference type="SAM" id="Phobius"/>
    </source>
</evidence>
<keyword evidence="2 5" id="KW-0812">Transmembrane</keyword>
<feature type="transmembrane region" description="Helical" evidence="5">
    <location>
        <begin position="118"/>
        <end position="139"/>
    </location>
</feature>
<feature type="transmembrane region" description="Helical" evidence="5">
    <location>
        <begin position="458"/>
        <end position="480"/>
    </location>
</feature>
<dbReference type="SUPFAM" id="SSF52091">
    <property type="entry name" value="SpoIIaa-like"/>
    <property type="match status" value="1"/>
</dbReference>
<feature type="transmembrane region" description="Helical" evidence="5">
    <location>
        <begin position="431"/>
        <end position="451"/>
    </location>
</feature>
<organism evidence="8">
    <name type="scientific">Culicoides sonorensis</name>
    <name type="common">Biting midge</name>
    <dbReference type="NCBI Taxonomy" id="179676"/>
    <lineage>
        <taxon>Eukaryota</taxon>
        <taxon>Metazoa</taxon>
        <taxon>Ecdysozoa</taxon>
        <taxon>Arthropoda</taxon>
        <taxon>Hexapoda</taxon>
        <taxon>Insecta</taxon>
        <taxon>Pterygota</taxon>
        <taxon>Neoptera</taxon>
        <taxon>Endopterygota</taxon>
        <taxon>Diptera</taxon>
        <taxon>Nematocera</taxon>
        <taxon>Chironomoidea</taxon>
        <taxon>Ceratopogonidae</taxon>
        <taxon>Ceratopogoninae</taxon>
        <taxon>Culicoides</taxon>
        <taxon>Monoculicoides</taxon>
    </lineage>
</organism>
<feature type="transmembrane region" description="Helical" evidence="5">
    <location>
        <begin position="168"/>
        <end position="191"/>
    </location>
</feature>
<protein>
    <submittedName>
        <fullName evidence="8">CSON004155 protein</fullName>
    </submittedName>
</protein>
<feature type="transmembrane region" description="Helical" evidence="5">
    <location>
        <begin position="353"/>
        <end position="373"/>
    </location>
</feature>
<evidence type="ECO:0000313" key="8">
    <source>
        <dbReference type="EMBL" id="SSX12373.1"/>
    </source>
</evidence>
<dbReference type="InterPro" id="IPR011547">
    <property type="entry name" value="SLC26A/SulP_dom"/>
</dbReference>
<dbReference type="CDD" id="cd07042">
    <property type="entry name" value="STAS_SulP_like_sulfate_transporter"/>
    <property type="match status" value="1"/>
</dbReference>
<feature type="transmembrane region" description="Helical" evidence="5">
    <location>
        <begin position="492"/>
        <end position="519"/>
    </location>
</feature>
<evidence type="ECO:0000259" key="6">
    <source>
        <dbReference type="Pfam" id="PF00916"/>
    </source>
</evidence>
<evidence type="ECO:0000256" key="4">
    <source>
        <dbReference type="ARBA" id="ARBA00023136"/>
    </source>
</evidence>
<dbReference type="InterPro" id="IPR036513">
    <property type="entry name" value="STAS_dom_sf"/>
</dbReference>
<gene>
    <name evidence="8" type="primary">CSON004155</name>
</gene>
<evidence type="ECO:0000256" key="2">
    <source>
        <dbReference type="ARBA" id="ARBA00022692"/>
    </source>
</evidence>
<dbReference type="Gene3D" id="3.30.750.24">
    <property type="entry name" value="STAS domain"/>
    <property type="match status" value="1"/>
</dbReference>
<keyword evidence="4 5" id="KW-0472">Membrane</keyword>
<evidence type="ECO:0000256" key="1">
    <source>
        <dbReference type="ARBA" id="ARBA00004141"/>
    </source>
</evidence>
<dbReference type="InterPro" id="IPR001902">
    <property type="entry name" value="SLC26A/SulP_fam"/>
</dbReference>
<feature type="transmembrane region" description="Helical" evidence="5">
    <location>
        <begin position="93"/>
        <end position="112"/>
    </location>
</feature>
<feature type="transmembrane region" description="Helical" evidence="5">
    <location>
        <begin position="247"/>
        <end position="266"/>
    </location>
</feature>
<dbReference type="GO" id="GO:0055085">
    <property type="term" value="P:transmembrane transport"/>
    <property type="evidence" value="ECO:0007669"/>
    <property type="project" value="InterPro"/>
</dbReference>
<evidence type="ECO:0000259" key="7">
    <source>
        <dbReference type="Pfam" id="PF01740"/>
    </source>
</evidence>
<accession>A0A336L6S7</accession>
<comment type="subcellular location">
    <subcellularLocation>
        <location evidence="1">Membrane</location>
        <topology evidence="1">Multi-pass membrane protein</topology>
    </subcellularLocation>
</comment>
<reference evidence="9" key="2">
    <citation type="submission" date="2018-07" db="EMBL/GenBank/DDBJ databases">
        <authorList>
            <person name="Quirk P.G."/>
            <person name="Krulwich T.A."/>
        </authorList>
    </citation>
    <scope>NUCLEOTIDE SEQUENCE</scope>
</reference>
<dbReference type="OMA" id="CCLMGYL"/>
<dbReference type="EMBL" id="UFQS01001800">
    <property type="protein sequence ID" value="SSX12373.1"/>
    <property type="molecule type" value="Genomic_DNA"/>
</dbReference>
<feature type="domain" description="STAS" evidence="7">
    <location>
        <begin position="533"/>
        <end position="624"/>
    </location>
</feature>
<dbReference type="VEuPathDB" id="VectorBase:CSON004155"/>
<feature type="domain" description="SLC26A/SulP transporter" evidence="6">
    <location>
        <begin position="93"/>
        <end position="488"/>
    </location>
</feature>